<proteinExistence type="predicted"/>
<name>A0A482WFU4_LAOST</name>
<evidence type="ECO:0000313" key="3">
    <source>
        <dbReference type="Proteomes" id="UP000291343"/>
    </source>
</evidence>
<evidence type="ECO:0008006" key="4">
    <source>
        <dbReference type="Google" id="ProtNLM"/>
    </source>
</evidence>
<sequence>MFLQGFSKNDPEISKKGPLCSGRKTKVSTAGPHLIVEMVSGSERPHSENPEYGVQEAVVCSLDSLPRRITFKNETFYLRGVVAFRPPTRDSSIGHYTALCLRSDLSWEIYDDLRERASHINDKVDVNIHLIIFTV</sequence>
<dbReference type="InParanoid" id="A0A482WFU4"/>
<feature type="region of interest" description="Disordered" evidence="1">
    <location>
        <begin position="1"/>
        <end position="26"/>
    </location>
</feature>
<accession>A0A482WFU4</accession>
<dbReference type="EMBL" id="QKKF02037604">
    <property type="protein sequence ID" value="RZF32061.1"/>
    <property type="molecule type" value="Genomic_DNA"/>
</dbReference>
<organism evidence="2 3">
    <name type="scientific">Laodelphax striatellus</name>
    <name type="common">Small brown planthopper</name>
    <name type="synonym">Delphax striatella</name>
    <dbReference type="NCBI Taxonomy" id="195883"/>
    <lineage>
        <taxon>Eukaryota</taxon>
        <taxon>Metazoa</taxon>
        <taxon>Ecdysozoa</taxon>
        <taxon>Arthropoda</taxon>
        <taxon>Hexapoda</taxon>
        <taxon>Insecta</taxon>
        <taxon>Pterygota</taxon>
        <taxon>Neoptera</taxon>
        <taxon>Paraneoptera</taxon>
        <taxon>Hemiptera</taxon>
        <taxon>Auchenorrhyncha</taxon>
        <taxon>Fulgoroidea</taxon>
        <taxon>Delphacidae</taxon>
        <taxon>Criomorphinae</taxon>
        <taxon>Laodelphax</taxon>
    </lineage>
</organism>
<evidence type="ECO:0000256" key="1">
    <source>
        <dbReference type="SAM" id="MobiDB-lite"/>
    </source>
</evidence>
<gene>
    <name evidence="2" type="ORF">LSTR_LSTR005965</name>
</gene>
<dbReference type="OrthoDB" id="6592392at2759"/>
<reference evidence="2 3" key="1">
    <citation type="journal article" date="2017" name="Gigascience">
        <title>Genome sequence of the small brown planthopper, Laodelphax striatellus.</title>
        <authorList>
            <person name="Zhu J."/>
            <person name="Jiang F."/>
            <person name="Wang X."/>
            <person name="Yang P."/>
            <person name="Bao Y."/>
            <person name="Zhao W."/>
            <person name="Wang W."/>
            <person name="Lu H."/>
            <person name="Wang Q."/>
            <person name="Cui N."/>
            <person name="Li J."/>
            <person name="Chen X."/>
            <person name="Luo L."/>
            <person name="Yu J."/>
            <person name="Kang L."/>
            <person name="Cui F."/>
        </authorList>
    </citation>
    <scope>NUCLEOTIDE SEQUENCE [LARGE SCALE GENOMIC DNA]</scope>
    <source>
        <strain evidence="2">Lst14</strain>
    </source>
</reference>
<dbReference type="Proteomes" id="UP000291343">
    <property type="component" value="Unassembled WGS sequence"/>
</dbReference>
<evidence type="ECO:0000313" key="2">
    <source>
        <dbReference type="EMBL" id="RZF32061.1"/>
    </source>
</evidence>
<comment type="caution">
    <text evidence="2">The sequence shown here is derived from an EMBL/GenBank/DDBJ whole genome shotgun (WGS) entry which is preliminary data.</text>
</comment>
<dbReference type="AlphaFoldDB" id="A0A482WFU4"/>
<keyword evidence="3" id="KW-1185">Reference proteome</keyword>
<protein>
    <recommendedName>
        <fullName evidence="4">USP domain-containing protein</fullName>
    </recommendedName>
</protein>